<keyword evidence="1 3" id="KW-0863">Zinc-finger</keyword>
<dbReference type="GO" id="GO:0016567">
    <property type="term" value="P:protein ubiquitination"/>
    <property type="evidence" value="ECO:0007669"/>
    <property type="project" value="TreeGrafter"/>
</dbReference>
<gene>
    <name evidence="6" type="ORF">BSL78_13761</name>
</gene>
<evidence type="ECO:0000256" key="4">
    <source>
        <dbReference type="SAM" id="Coils"/>
    </source>
</evidence>
<keyword evidence="2" id="KW-0862">Zinc</keyword>
<evidence type="ECO:0000256" key="2">
    <source>
        <dbReference type="ARBA" id="ARBA00022833"/>
    </source>
</evidence>
<dbReference type="PROSITE" id="PS50089">
    <property type="entry name" value="ZF_RING_2"/>
    <property type="match status" value="1"/>
</dbReference>
<keyword evidence="4" id="KW-0175">Coiled coil</keyword>
<sequence length="430" mass="48744">MPSVVCTICSECLELDHQVVSACPCGHVYHETCLSRWLPTSATCPICREKATKRNLVKLFFEATDENDPSQDPAKLKNALDEIQLKVTSLTKEKGELHSESERLSSLVDSLNGRVRNMTKQFKQEQMINDGFRRQLSLMNQENEQAKECKKETKKLRAKVKQLERFERIMTENTEAVEDMIKERGEYTQASMELATYCIAIKHEFEAIKLSRRSLREDIDKLRKDNSAKTRQLIDTRRDQDHLLKTNQSLKDEVQSLIEEKQRMQAKMKALEKTMNASPSVLHATPKLNRPSSGEVLIDGEDTPIHDPGCPETPELMRDGPSTQVKKTCEEFDISYVKTTSKSKKAVIKSEDRIALQSLANSSLFAHSRMGKPSAGKIVKGFDGLGGHRSFIRTEAMKRALPPSMQLAVKKRKKVKGNLPAYPTMDSFLT</sequence>
<dbReference type="PANTHER" id="PTHR46569">
    <property type="entry name" value="E3 UBIQUITIN-PROTEIN LIGASE TRAIP"/>
    <property type="match status" value="1"/>
</dbReference>
<evidence type="ECO:0000313" key="6">
    <source>
        <dbReference type="EMBL" id="PIK49371.1"/>
    </source>
</evidence>
<comment type="caution">
    <text evidence="6">The sequence shown here is derived from an EMBL/GenBank/DDBJ whole genome shotgun (WGS) entry which is preliminary data.</text>
</comment>
<protein>
    <submittedName>
        <fullName evidence="6">Putative E3 ubiquitin-protein ligase TRAIP</fullName>
    </submittedName>
</protein>
<dbReference type="GO" id="GO:0061630">
    <property type="term" value="F:ubiquitin protein ligase activity"/>
    <property type="evidence" value="ECO:0007669"/>
    <property type="project" value="TreeGrafter"/>
</dbReference>
<dbReference type="GO" id="GO:0031297">
    <property type="term" value="P:replication fork processing"/>
    <property type="evidence" value="ECO:0007669"/>
    <property type="project" value="TreeGrafter"/>
</dbReference>
<dbReference type="OrthoDB" id="8062037at2759"/>
<evidence type="ECO:0000256" key="1">
    <source>
        <dbReference type="ARBA" id="ARBA00022771"/>
    </source>
</evidence>
<dbReference type="SMART" id="SM00184">
    <property type="entry name" value="RING"/>
    <property type="match status" value="1"/>
</dbReference>
<proteinExistence type="predicted"/>
<dbReference type="STRING" id="307972.A0A2G8KMZ3"/>
<name>A0A2G8KMZ3_STIJA</name>
<dbReference type="Proteomes" id="UP000230750">
    <property type="component" value="Unassembled WGS sequence"/>
</dbReference>
<dbReference type="InterPro" id="IPR052639">
    <property type="entry name" value="TRAIP_ubiq-protein_ligase"/>
</dbReference>
<accession>A0A2G8KMZ3</accession>
<dbReference type="GO" id="GO:0005634">
    <property type="term" value="C:nucleus"/>
    <property type="evidence" value="ECO:0007669"/>
    <property type="project" value="TreeGrafter"/>
</dbReference>
<reference evidence="6 7" key="1">
    <citation type="journal article" date="2017" name="PLoS Biol.">
        <title>The sea cucumber genome provides insights into morphological evolution and visceral regeneration.</title>
        <authorList>
            <person name="Zhang X."/>
            <person name="Sun L."/>
            <person name="Yuan J."/>
            <person name="Sun Y."/>
            <person name="Gao Y."/>
            <person name="Zhang L."/>
            <person name="Li S."/>
            <person name="Dai H."/>
            <person name="Hamel J.F."/>
            <person name="Liu C."/>
            <person name="Yu Y."/>
            <person name="Liu S."/>
            <person name="Lin W."/>
            <person name="Guo K."/>
            <person name="Jin S."/>
            <person name="Xu P."/>
            <person name="Storey K.B."/>
            <person name="Huan P."/>
            <person name="Zhang T."/>
            <person name="Zhou Y."/>
            <person name="Zhang J."/>
            <person name="Lin C."/>
            <person name="Li X."/>
            <person name="Xing L."/>
            <person name="Huo D."/>
            <person name="Sun M."/>
            <person name="Wang L."/>
            <person name="Mercier A."/>
            <person name="Li F."/>
            <person name="Yang H."/>
            <person name="Xiang J."/>
        </authorList>
    </citation>
    <scope>NUCLEOTIDE SEQUENCE [LARGE SCALE GENOMIC DNA]</scope>
    <source>
        <strain evidence="6">Shaxun</strain>
        <tissue evidence="6">Muscle</tissue>
    </source>
</reference>
<feature type="coiled-coil region" evidence="4">
    <location>
        <begin position="139"/>
        <end position="166"/>
    </location>
</feature>
<dbReference type="SUPFAM" id="SSF57850">
    <property type="entry name" value="RING/U-box"/>
    <property type="match status" value="1"/>
</dbReference>
<keyword evidence="1 3" id="KW-0479">Metal-binding</keyword>
<dbReference type="Pfam" id="PF13639">
    <property type="entry name" value="zf-RING_2"/>
    <property type="match status" value="1"/>
</dbReference>
<feature type="domain" description="RING-type" evidence="5">
    <location>
        <begin position="6"/>
        <end position="48"/>
    </location>
</feature>
<keyword evidence="7" id="KW-1185">Reference proteome</keyword>
<dbReference type="GO" id="GO:0090734">
    <property type="term" value="C:site of DNA damage"/>
    <property type="evidence" value="ECO:0007669"/>
    <property type="project" value="TreeGrafter"/>
</dbReference>
<evidence type="ECO:0000259" key="5">
    <source>
        <dbReference type="PROSITE" id="PS50089"/>
    </source>
</evidence>
<dbReference type="EMBL" id="MRZV01000469">
    <property type="protein sequence ID" value="PIK49371.1"/>
    <property type="molecule type" value="Genomic_DNA"/>
</dbReference>
<feature type="coiled-coil region" evidence="4">
    <location>
        <begin position="205"/>
        <end position="274"/>
    </location>
</feature>
<dbReference type="GO" id="GO:0008270">
    <property type="term" value="F:zinc ion binding"/>
    <property type="evidence" value="ECO:0007669"/>
    <property type="project" value="UniProtKB-KW"/>
</dbReference>
<dbReference type="InterPro" id="IPR001841">
    <property type="entry name" value="Znf_RING"/>
</dbReference>
<dbReference type="AlphaFoldDB" id="A0A2G8KMZ3"/>
<evidence type="ECO:0000313" key="7">
    <source>
        <dbReference type="Proteomes" id="UP000230750"/>
    </source>
</evidence>
<evidence type="ECO:0000256" key="3">
    <source>
        <dbReference type="PROSITE-ProRule" id="PRU00175"/>
    </source>
</evidence>
<organism evidence="6 7">
    <name type="scientific">Stichopus japonicus</name>
    <name type="common">Sea cucumber</name>
    <dbReference type="NCBI Taxonomy" id="307972"/>
    <lineage>
        <taxon>Eukaryota</taxon>
        <taxon>Metazoa</taxon>
        <taxon>Echinodermata</taxon>
        <taxon>Eleutherozoa</taxon>
        <taxon>Echinozoa</taxon>
        <taxon>Holothuroidea</taxon>
        <taxon>Aspidochirotacea</taxon>
        <taxon>Aspidochirotida</taxon>
        <taxon>Stichopodidae</taxon>
        <taxon>Apostichopus</taxon>
    </lineage>
</organism>
<dbReference type="PANTHER" id="PTHR46569:SF1">
    <property type="entry name" value="E3 UBIQUITIN-PROTEIN LIGASE RFWD3-RELATED"/>
    <property type="match status" value="1"/>
</dbReference>
<dbReference type="InterPro" id="IPR013083">
    <property type="entry name" value="Znf_RING/FYVE/PHD"/>
</dbReference>
<dbReference type="Gene3D" id="3.30.40.10">
    <property type="entry name" value="Zinc/RING finger domain, C3HC4 (zinc finger)"/>
    <property type="match status" value="1"/>
</dbReference>